<keyword evidence="5" id="KW-1133">Transmembrane helix</keyword>
<dbReference type="Proteomes" id="UP000008795">
    <property type="component" value="Chromosome"/>
</dbReference>
<dbReference type="InterPro" id="IPR036388">
    <property type="entry name" value="WH-like_DNA-bd_sf"/>
</dbReference>
<feature type="transmembrane region" description="Helical" evidence="5">
    <location>
        <begin position="12"/>
        <end position="31"/>
    </location>
</feature>
<keyword evidence="5" id="KW-0812">Transmembrane</keyword>
<dbReference type="PANTHER" id="PTHR43133:SF46">
    <property type="entry name" value="RNA POLYMERASE SIGMA-70 FACTOR ECF SUBFAMILY"/>
    <property type="match status" value="1"/>
</dbReference>
<evidence type="ECO:0000256" key="5">
    <source>
        <dbReference type="SAM" id="Phobius"/>
    </source>
</evidence>
<dbReference type="EMBL" id="FP929033">
    <property type="protein sequence ID" value="CBK67240.1"/>
    <property type="molecule type" value="Genomic_DNA"/>
</dbReference>
<dbReference type="CDD" id="cd06171">
    <property type="entry name" value="Sigma70_r4"/>
    <property type="match status" value="1"/>
</dbReference>
<accession>D6CYI8</accession>
<proteinExistence type="inferred from homology"/>
<dbReference type="GO" id="GO:0003677">
    <property type="term" value="F:DNA binding"/>
    <property type="evidence" value="ECO:0007669"/>
    <property type="project" value="InterPro"/>
</dbReference>
<protein>
    <submittedName>
        <fullName evidence="8">RNA polymerase sigma factor, sigma-70 family/RNA polymerase sigma-70 factor, Bacteroides expansion family 1</fullName>
    </submittedName>
</protein>
<dbReference type="HOGENOM" id="CLU_047691_4_4_10"/>
<keyword evidence="3" id="KW-0731">Sigma factor</keyword>
<dbReference type="NCBIfam" id="TIGR02985">
    <property type="entry name" value="Sig70_bacteroi1"/>
    <property type="match status" value="1"/>
</dbReference>
<gene>
    <name evidence="8" type="ORF">BXY_21640</name>
</gene>
<dbReference type="InterPro" id="IPR013249">
    <property type="entry name" value="RNA_pol_sigma70_r4_t2"/>
</dbReference>
<dbReference type="InterPro" id="IPR007627">
    <property type="entry name" value="RNA_pol_sigma70_r2"/>
</dbReference>
<dbReference type="Pfam" id="PF08281">
    <property type="entry name" value="Sigma70_r4_2"/>
    <property type="match status" value="1"/>
</dbReference>
<dbReference type="Gene3D" id="1.10.10.10">
    <property type="entry name" value="Winged helix-like DNA-binding domain superfamily/Winged helix DNA-binding domain"/>
    <property type="match status" value="1"/>
</dbReference>
<dbReference type="Gene3D" id="1.10.1740.10">
    <property type="match status" value="1"/>
</dbReference>
<keyword evidence="5" id="KW-0472">Membrane</keyword>
<dbReference type="PANTHER" id="PTHR43133">
    <property type="entry name" value="RNA POLYMERASE ECF-TYPE SIGMA FACTO"/>
    <property type="match status" value="1"/>
</dbReference>
<dbReference type="eggNOG" id="COG1595">
    <property type="taxonomic scope" value="Bacteria"/>
</dbReference>
<dbReference type="InterPro" id="IPR014284">
    <property type="entry name" value="RNA_pol_sigma-70_dom"/>
</dbReference>
<dbReference type="Pfam" id="PF04542">
    <property type="entry name" value="Sigma70_r2"/>
    <property type="match status" value="1"/>
</dbReference>
<dbReference type="GO" id="GO:0006352">
    <property type="term" value="P:DNA-templated transcription initiation"/>
    <property type="evidence" value="ECO:0007669"/>
    <property type="project" value="InterPro"/>
</dbReference>
<dbReference type="InterPro" id="IPR014327">
    <property type="entry name" value="RNA_pol_sigma70_bacteroid"/>
</dbReference>
<evidence type="ECO:0000256" key="1">
    <source>
        <dbReference type="ARBA" id="ARBA00010641"/>
    </source>
</evidence>
<dbReference type="InterPro" id="IPR039425">
    <property type="entry name" value="RNA_pol_sigma-70-like"/>
</dbReference>
<dbReference type="PATRIC" id="fig|657309.4.peg.961"/>
<dbReference type="AlphaFoldDB" id="D6CYI8"/>
<organism evidence="8 9">
    <name type="scientific">Bacteroides xylanisolvens XB1A</name>
    <dbReference type="NCBI Taxonomy" id="657309"/>
    <lineage>
        <taxon>Bacteria</taxon>
        <taxon>Pseudomonadati</taxon>
        <taxon>Bacteroidota</taxon>
        <taxon>Bacteroidia</taxon>
        <taxon>Bacteroidales</taxon>
        <taxon>Bacteroidaceae</taxon>
        <taxon>Bacteroides</taxon>
    </lineage>
</organism>
<evidence type="ECO:0000259" key="7">
    <source>
        <dbReference type="Pfam" id="PF08281"/>
    </source>
</evidence>
<evidence type="ECO:0000256" key="3">
    <source>
        <dbReference type="ARBA" id="ARBA00023082"/>
    </source>
</evidence>
<evidence type="ECO:0000313" key="8">
    <source>
        <dbReference type="EMBL" id="CBK67240.1"/>
    </source>
</evidence>
<evidence type="ECO:0000256" key="4">
    <source>
        <dbReference type="ARBA" id="ARBA00023163"/>
    </source>
</evidence>
<sequence length="210" mass="25418">MMPQRYDKYKIKAILLFSIIICLFATRFIYYSTLLKHVEDKADFDFLFKEYYPQLYYYAFHLINNMEASKDIVSDAFEFIWANYAKIDKATAKSYLYIYVRNKSIDFLRHQNIHEQYVQIYSELTKSYVETEYLEQDERMMHISKAMEKLTPHTRHILEECYIQRKKYQEVAEELNISVSAVRKHIVKALQVIREECAKKIINQVSLFYD</sequence>
<feature type="domain" description="RNA polymerase sigma factor 70 region 4 type 2" evidence="7">
    <location>
        <begin position="143"/>
        <end position="191"/>
    </location>
</feature>
<evidence type="ECO:0000313" key="9">
    <source>
        <dbReference type="Proteomes" id="UP000008795"/>
    </source>
</evidence>
<dbReference type="GO" id="GO:0016987">
    <property type="term" value="F:sigma factor activity"/>
    <property type="evidence" value="ECO:0007669"/>
    <property type="project" value="UniProtKB-KW"/>
</dbReference>
<reference evidence="8 9" key="2">
    <citation type="submission" date="2010-03" db="EMBL/GenBank/DDBJ databases">
        <authorList>
            <person name="Pajon A."/>
        </authorList>
    </citation>
    <scope>NUCLEOTIDE SEQUENCE [LARGE SCALE GENOMIC DNA]</scope>
    <source>
        <strain evidence="8 9">XB1A</strain>
    </source>
</reference>
<comment type="similarity">
    <text evidence="1">Belongs to the sigma-70 factor family. ECF subfamily.</text>
</comment>
<reference evidence="8 9" key="1">
    <citation type="submission" date="2010-03" db="EMBL/GenBank/DDBJ databases">
        <title>The genome sequence of Bacteriodes xylanisolvens XB1A.</title>
        <authorList>
            <consortium name="metaHIT consortium -- http://www.metahit.eu/"/>
            <person name="Pajon A."/>
            <person name="Turner K."/>
            <person name="Parkhill J."/>
            <person name="Bernalier A."/>
        </authorList>
    </citation>
    <scope>NUCLEOTIDE SEQUENCE [LARGE SCALE GENOMIC DNA]</scope>
    <source>
        <strain evidence="8 9">XB1A</strain>
    </source>
</reference>
<dbReference type="NCBIfam" id="TIGR02937">
    <property type="entry name" value="sigma70-ECF"/>
    <property type="match status" value="1"/>
</dbReference>
<feature type="domain" description="RNA polymerase sigma-70 region 2" evidence="6">
    <location>
        <begin position="47"/>
        <end position="112"/>
    </location>
</feature>
<dbReference type="InterPro" id="IPR013324">
    <property type="entry name" value="RNA_pol_sigma_r3/r4-like"/>
</dbReference>
<keyword evidence="2" id="KW-0805">Transcription regulation</keyword>
<evidence type="ECO:0000256" key="2">
    <source>
        <dbReference type="ARBA" id="ARBA00023015"/>
    </source>
</evidence>
<dbReference type="InterPro" id="IPR013325">
    <property type="entry name" value="RNA_pol_sigma_r2"/>
</dbReference>
<dbReference type="SUPFAM" id="SSF88946">
    <property type="entry name" value="Sigma2 domain of RNA polymerase sigma factors"/>
    <property type="match status" value="1"/>
</dbReference>
<dbReference type="KEGG" id="bxy:BXY_21640"/>
<name>D6CYI8_9BACE</name>
<evidence type="ECO:0000259" key="6">
    <source>
        <dbReference type="Pfam" id="PF04542"/>
    </source>
</evidence>
<dbReference type="SUPFAM" id="SSF88659">
    <property type="entry name" value="Sigma3 and sigma4 domains of RNA polymerase sigma factors"/>
    <property type="match status" value="1"/>
</dbReference>
<keyword evidence="4" id="KW-0804">Transcription</keyword>